<feature type="transmembrane region" description="Helical" evidence="7">
    <location>
        <begin position="313"/>
        <end position="333"/>
    </location>
</feature>
<evidence type="ECO:0000313" key="9">
    <source>
        <dbReference type="Proteomes" id="UP000242705"/>
    </source>
</evidence>
<evidence type="ECO:0000256" key="1">
    <source>
        <dbReference type="ARBA" id="ARBA00004651"/>
    </source>
</evidence>
<dbReference type="Gene3D" id="1.20.1250.20">
    <property type="entry name" value="MFS general substrate transporter like domains"/>
    <property type="match status" value="1"/>
</dbReference>
<dbReference type="PANTHER" id="PTHR23513">
    <property type="entry name" value="INTEGRAL MEMBRANE EFFLUX PROTEIN-RELATED"/>
    <property type="match status" value="1"/>
</dbReference>
<dbReference type="EMBL" id="PXYX01000041">
    <property type="protein sequence ID" value="PSR24870.1"/>
    <property type="molecule type" value="Genomic_DNA"/>
</dbReference>
<feature type="transmembrane region" description="Helical" evidence="7">
    <location>
        <begin position="71"/>
        <end position="93"/>
    </location>
</feature>
<dbReference type="PANTHER" id="PTHR23513:SF6">
    <property type="entry name" value="MAJOR FACILITATOR SUPERFAMILY ASSOCIATED DOMAIN-CONTAINING PROTEIN"/>
    <property type="match status" value="1"/>
</dbReference>
<feature type="transmembrane region" description="Helical" evidence="7">
    <location>
        <begin position="221"/>
        <end position="243"/>
    </location>
</feature>
<organism evidence="8 9">
    <name type="scientific">Sulfobacillus thermosulfidooxidans</name>
    <dbReference type="NCBI Taxonomy" id="28034"/>
    <lineage>
        <taxon>Bacteria</taxon>
        <taxon>Bacillati</taxon>
        <taxon>Bacillota</taxon>
        <taxon>Clostridia</taxon>
        <taxon>Eubacteriales</taxon>
        <taxon>Clostridiales Family XVII. Incertae Sedis</taxon>
        <taxon>Sulfobacillus</taxon>
    </lineage>
</organism>
<keyword evidence="4 7" id="KW-0812">Transmembrane</keyword>
<keyword evidence="5 7" id="KW-1133">Transmembrane helix</keyword>
<gene>
    <name evidence="8" type="ORF">C7B47_13775</name>
</gene>
<dbReference type="InterPro" id="IPR036259">
    <property type="entry name" value="MFS_trans_sf"/>
</dbReference>
<feature type="transmembrane region" description="Helical" evidence="7">
    <location>
        <begin position="12"/>
        <end position="35"/>
    </location>
</feature>
<feature type="transmembrane region" description="Helical" evidence="7">
    <location>
        <begin position="139"/>
        <end position="159"/>
    </location>
</feature>
<evidence type="ECO:0000256" key="3">
    <source>
        <dbReference type="ARBA" id="ARBA00022475"/>
    </source>
</evidence>
<proteinExistence type="predicted"/>
<sequence>MIASLRAVGFRWLWLGQLLSQFGNAVFLIMGFWVIQLKSPFLLGIAGLAMAIPQILAVIGGAVVDRYDAKHIMLLTDLLRGTAVAVGLVIIALDPQASPYIIIAVIGVNALGTAFFGPAEAVVLPLLVPDQDLAAANGLYSLTSQMTSAIGAGIGGAAIATVGIFAVFGFDLVSFWFSALAIFIMIRYSRPLAPKHTASAETKRPFAGFREGWKMITTMRWFVTLLPLILLTNFTFAGGLILLPYWIHHDLHSTAFWYGLTDGAWSLGMMIGSLNAGWLSRFSLEKTISVSGILQGSVMVAFAFTHAPGVDLVWLFIGGVCNGATNALIFTMLQRLIPEAIRGRTFGLLITIVTAATPLAVFLAGVSVSIIPTIWWYLAMAITDVAFGLSLWRVIPKNLDGSSGSVLAPES</sequence>
<keyword evidence="3" id="KW-1003">Cell membrane</keyword>
<keyword evidence="6 7" id="KW-0472">Membrane</keyword>
<evidence type="ECO:0000256" key="5">
    <source>
        <dbReference type="ARBA" id="ARBA00022989"/>
    </source>
</evidence>
<feature type="transmembrane region" description="Helical" evidence="7">
    <location>
        <begin position="345"/>
        <end position="368"/>
    </location>
</feature>
<name>A0A2T2WRM2_SULTH</name>
<comment type="subcellular location">
    <subcellularLocation>
        <location evidence="1">Cell membrane</location>
        <topology evidence="1">Multi-pass membrane protein</topology>
    </subcellularLocation>
</comment>
<dbReference type="Proteomes" id="UP000242705">
    <property type="component" value="Unassembled WGS sequence"/>
</dbReference>
<feature type="transmembrane region" description="Helical" evidence="7">
    <location>
        <begin position="165"/>
        <end position="186"/>
    </location>
</feature>
<evidence type="ECO:0000256" key="7">
    <source>
        <dbReference type="SAM" id="Phobius"/>
    </source>
</evidence>
<feature type="transmembrane region" description="Helical" evidence="7">
    <location>
        <begin position="288"/>
        <end position="307"/>
    </location>
</feature>
<evidence type="ECO:0000256" key="4">
    <source>
        <dbReference type="ARBA" id="ARBA00022692"/>
    </source>
</evidence>
<evidence type="ECO:0000256" key="2">
    <source>
        <dbReference type="ARBA" id="ARBA00022448"/>
    </source>
</evidence>
<dbReference type="InterPro" id="IPR010290">
    <property type="entry name" value="TM_effector"/>
</dbReference>
<evidence type="ECO:0000256" key="6">
    <source>
        <dbReference type="ARBA" id="ARBA00023136"/>
    </source>
</evidence>
<feature type="transmembrane region" description="Helical" evidence="7">
    <location>
        <begin position="374"/>
        <end position="395"/>
    </location>
</feature>
<dbReference type="GO" id="GO:0005886">
    <property type="term" value="C:plasma membrane"/>
    <property type="evidence" value="ECO:0007669"/>
    <property type="project" value="UniProtKB-SubCell"/>
</dbReference>
<dbReference type="CDD" id="cd06173">
    <property type="entry name" value="MFS_MefA_like"/>
    <property type="match status" value="1"/>
</dbReference>
<feature type="transmembrane region" description="Helical" evidence="7">
    <location>
        <begin position="255"/>
        <end position="276"/>
    </location>
</feature>
<protein>
    <submittedName>
        <fullName evidence="8">MFS transporter</fullName>
    </submittedName>
</protein>
<keyword evidence="2" id="KW-0813">Transport</keyword>
<dbReference type="Pfam" id="PF05977">
    <property type="entry name" value="MFS_3"/>
    <property type="match status" value="1"/>
</dbReference>
<dbReference type="SUPFAM" id="SSF103473">
    <property type="entry name" value="MFS general substrate transporter"/>
    <property type="match status" value="1"/>
</dbReference>
<feature type="transmembrane region" description="Helical" evidence="7">
    <location>
        <begin position="41"/>
        <end position="64"/>
    </location>
</feature>
<dbReference type="AlphaFoldDB" id="A0A2T2WRM2"/>
<comment type="caution">
    <text evidence="8">The sequence shown here is derived from an EMBL/GenBank/DDBJ whole genome shotgun (WGS) entry which is preliminary data.</text>
</comment>
<feature type="transmembrane region" description="Helical" evidence="7">
    <location>
        <begin position="99"/>
        <end position="127"/>
    </location>
</feature>
<accession>A0A2T2WRM2</accession>
<reference evidence="8 9" key="1">
    <citation type="journal article" date="2014" name="BMC Genomics">
        <title>Comparison of environmental and isolate Sulfobacillus genomes reveals diverse carbon, sulfur, nitrogen, and hydrogen metabolisms.</title>
        <authorList>
            <person name="Justice N.B."/>
            <person name="Norman A."/>
            <person name="Brown C.T."/>
            <person name="Singh A."/>
            <person name="Thomas B.C."/>
            <person name="Banfield J.F."/>
        </authorList>
    </citation>
    <scope>NUCLEOTIDE SEQUENCE [LARGE SCALE GENOMIC DNA]</scope>
    <source>
        <strain evidence="8">AMDSBA5</strain>
    </source>
</reference>
<evidence type="ECO:0000313" key="8">
    <source>
        <dbReference type="EMBL" id="PSR24870.1"/>
    </source>
</evidence>